<protein>
    <recommendedName>
        <fullName evidence="1">UspA domain-containing protein</fullName>
    </recommendedName>
</protein>
<feature type="domain" description="UspA" evidence="1">
    <location>
        <begin position="179"/>
        <end position="277"/>
    </location>
</feature>
<reference evidence="3" key="1">
    <citation type="submission" date="2018-02" db="EMBL/GenBank/DDBJ databases">
        <authorList>
            <person name="Hausmann B."/>
        </authorList>
    </citation>
    <scope>NUCLEOTIDE SEQUENCE [LARGE SCALE GENOMIC DNA]</scope>
    <source>
        <strain evidence="3">Peat soil MAG SbA5</strain>
    </source>
</reference>
<sequence>MSAASNLTLEPTVDASFSFTAKRLRQWCAPEVILAVTNFADEDGLLFHLIRQARPGRTKVLLVNTVPGRAPSHCAAVLQLPRNAFAAGLARQALDRMARQLRWVGIGCEPVLLKGTAPEEIAALAKARAVDRVLITAHSGTKALQRTLAEELAPGLGAPVCVVPERVSPGLAGEKAAGRITLALSLRSNSEMPLAFASRLAQEQKSHLTVMHVFTGGDNGVAPFGRSPMSVASRLLSAGLREAELFCPLEIAVREGDPAEEILRYQAETNQDYVVLAGPRAQCAASSDRVCAAHRITSGARCPVIMLGRSTAPTRSVEITAGSPKPPESVFMP</sequence>
<accession>A0A2N9M316</accession>
<gene>
    <name evidence="2" type="ORF">SBA5_720022</name>
</gene>
<organism evidence="2 3">
    <name type="scientific">Candidatus Sulfuritelmatomonas gaucii</name>
    <dbReference type="NCBI Taxonomy" id="2043161"/>
    <lineage>
        <taxon>Bacteria</taxon>
        <taxon>Pseudomonadati</taxon>
        <taxon>Acidobacteriota</taxon>
        <taxon>Terriglobia</taxon>
        <taxon>Terriglobales</taxon>
        <taxon>Acidobacteriaceae</taxon>
        <taxon>Candidatus Sulfuritelmatomonas</taxon>
    </lineage>
</organism>
<dbReference type="InterPro" id="IPR006016">
    <property type="entry name" value="UspA"/>
</dbReference>
<evidence type="ECO:0000313" key="3">
    <source>
        <dbReference type="Proteomes" id="UP000239735"/>
    </source>
</evidence>
<dbReference type="EMBL" id="OKRB01000133">
    <property type="protein sequence ID" value="SPE29851.1"/>
    <property type="molecule type" value="Genomic_DNA"/>
</dbReference>
<name>A0A2N9M316_9BACT</name>
<dbReference type="Proteomes" id="UP000239735">
    <property type="component" value="Unassembled WGS sequence"/>
</dbReference>
<proteinExistence type="predicted"/>
<dbReference type="SUPFAM" id="SSF52402">
    <property type="entry name" value="Adenine nucleotide alpha hydrolases-like"/>
    <property type="match status" value="2"/>
</dbReference>
<evidence type="ECO:0000313" key="2">
    <source>
        <dbReference type="EMBL" id="SPE29851.1"/>
    </source>
</evidence>
<dbReference type="CDD" id="cd00293">
    <property type="entry name" value="USP-like"/>
    <property type="match status" value="1"/>
</dbReference>
<dbReference type="AlphaFoldDB" id="A0A2N9M316"/>
<dbReference type="Pfam" id="PF00582">
    <property type="entry name" value="Usp"/>
    <property type="match status" value="1"/>
</dbReference>
<dbReference type="Gene3D" id="3.40.50.12370">
    <property type="match status" value="1"/>
</dbReference>
<evidence type="ECO:0000259" key="1">
    <source>
        <dbReference type="Pfam" id="PF00582"/>
    </source>
</evidence>